<dbReference type="Proteomes" id="UP001472866">
    <property type="component" value="Chromosome 05"/>
</dbReference>
<keyword evidence="6" id="KW-1185">Reference proteome</keyword>
<evidence type="ECO:0000256" key="1">
    <source>
        <dbReference type="SAM" id="MobiDB-lite"/>
    </source>
</evidence>
<feature type="domain" description="CARDB" evidence="4">
    <location>
        <begin position="485"/>
        <end position="554"/>
    </location>
</feature>
<dbReference type="InterPro" id="IPR013783">
    <property type="entry name" value="Ig-like_fold"/>
</dbReference>
<evidence type="ECO:0000313" key="6">
    <source>
        <dbReference type="Proteomes" id="UP001472866"/>
    </source>
</evidence>
<keyword evidence="2" id="KW-1133">Transmembrane helix</keyword>
<dbReference type="EMBL" id="CP151505">
    <property type="protein sequence ID" value="WZN62380.1"/>
    <property type="molecule type" value="Genomic_DNA"/>
</dbReference>
<dbReference type="Gene3D" id="2.60.40.10">
    <property type="entry name" value="Immunoglobulins"/>
    <property type="match status" value="2"/>
</dbReference>
<dbReference type="Pfam" id="PF07705">
    <property type="entry name" value="CARDB"/>
    <property type="match status" value="2"/>
</dbReference>
<feature type="compositionally biased region" description="Pro residues" evidence="1">
    <location>
        <begin position="1892"/>
        <end position="1920"/>
    </location>
</feature>
<feature type="region of interest" description="Disordered" evidence="1">
    <location>
        <begin position="1890"/>
        <end position="1922"/>
    </location>
</feature>
<keyword evidence="2" id="KW-0472">Membrane</keyword>
<keyword evidence="2" id="KW-0812">Transmembrane</keyword>
<feature type="chain" id="PRO_5043455655" description="CARDB domain-containing protein" evidence="3">
    <location>
        <begin position="31"/>
        <end position="2190"/>
    </location>
</feature>
<feature type="compositionally biased region" description="Low complexity" evidence="1">
    <location>
        <begin position="2162"/>
        <end position="2178"/>
    </location>
</feature>
<protein>
    <recommendedName>
        <fullName evidence="4">CARDB domain-containing protein</fullName>
    </recommendedName>
</protein>
<feature type="signal peptide" evidence="3">
    <location>
        <begin position="1"/>
        <end position="30"/>
    </location>
</feature>
<gene>
    <name evidence="5" type="ORF">HKI87_05g39160</name>
</gene>
<reference evidence="5 6" key="1">
    <citation type="submission" date="2024-03" db="EMBL/GenBank/DDBJ databases">
        <title>Complete genome sequence of the green alga Chloropicon roscoffensis RCC1871.</title>
        <authorList>
            <person name="Lemieux C."/>
            <person name="Pombert J.-F."/>
            <person name="Otis C."/>
            <person name="Turmel M."/>
        </authorList>
    </citation>
    <scope>NUCLEOTIDE SEQUENCE [LARGE SCALE GENOMIC DNA]</scope>
    <source>
        <strain evidence="5 6">RCC1871</strain>
    </source>
</reference>
<evidence type="ECO:0000256" key="2">
    <source>
        <dbReference type="SAM" id="Phobius"/>
    </source>
</evidence>
<keyword evidence="3" id="KW-0732">Signal</keyword>
<evidence type="ECO:0000259" key="4">
    <source>
        <dbReference type="Pfam" id="PF07705"/>
    </source>
</evidence>
<feature type="region of interest" description="Disordered" evidence="1">
    <location>
        <begin position="2126"/>
        <end position="2190"/>
    </location>
</feature>
<proteinExistence type="predicted"/>
<feature type="domain" description="CARDB" evidence="4">
    <location>
        <begin position="1228"/>
        <end position="1296"/>
    </location>
</feature>
<accession>A0AAX4P7N1</accession>
<sequence length="2190" mass="237484">MWSCRAPAGRRLAALFVLVTLASAYVSVFAQNEEVEFSRNNGSYGTAGVLGRGLLSEEPTMVGATLSLTSDKARVTPVLVSLNFDQSVANLDMTRFNITGADIFRDDGRFGGTPCTAFRTGNFAGPYFFGVNPIADPDGTPTNVTITLMEGGGYDTENNVVSSTSPEFVFSWSMRRFEAFLNVTEENFPHNLTVEVEFSLAGQKIPTDEIRGFFKEDFDVRGCRVDSLTPKANSTIFTAHVTLLDDRQDVYLRIDKFKLLDSYSNYNNPSNEIYYNNPGYSAMGLTFGHWNGSEVFVPWGGTFCVTPDDEGNTHDGKRFLNITLTEVNNGTSAVAKGRKNYLMYDGALLLSTLNNPSQPLQSMATNAVSFEVLLTELGGPKDDQLAHNITAMLDEITRELVVGTVFLRHCNYTTYENQCTCLPDLDLGTGLTVAGEVVPWGSEGICLYPQNVTTGTEIIEMSYEEREVGGVYGLSAAAAGVGSARPSFETFTSVNGTGIHTSAQKTLGPHQTNEVSFNFPADAASLDNNTHVMTVKADRLGVVTESNETNNEQTVTFQYCWPPELAFNTSCMVVGNSNNAERCISVGAQNAHCIYPSDLVQPGGEGTEAFMDIRYGISNAGTLAAHPGTCGSLDSELLVDGQHRNTYEHSNIPGKSTFWVGPVNASLGIPDEVEHQLSLGVAAEGLDTPATGLETANVSATFKFCGFFNKVEGGPGVTIGNKSVFAAWGQTVCLRDEDVHVRETESGSKEVVMTMDYSERNVGLKEAKNFSNSFFLNETLLFVDADRPNLGVNVTRSRSLGNLVIPEARINEYDQILRVHYDSIHNDLETNNTVVIKFCLEAALGLGKCACRADITEGKGDVCSSNTTAGDIMHVSLNVTEENFPHNLTVEVEFSLAGQKIPTDEIRGFHTDDFDVRGCQVDSLTPKANSTIFTAHVTLLDNRQDVYLRVGNFTAKDSNGNWNNPSNEIYYNNPGYSAMGLTFGHWNGSEVFVPWGGTFCVTPDDEGNTHDGKRFLNVSDAEEREREREKVCVCVCVFLNIFVVEGFPEKTDVKDLCSCAQITLTEVNNGTSAVAKGRKNYLMYDGEFLQSTLNYPSQPLQSMATNAVSFEVLLTELGGPKDDQLAHNITAMLDEITRELVVGTVFLRHCNYTTYENQCTCLPDLDLGTGLTVAGEVVPWGSEGICLYPQNVTTVLGTEIIEMSYEEREVGGVYGLSAAAAGVGSARPSFETFTSMDDSGIHTSTQKTLGPHQTNEVSFNFPADAASLDKGTHVMTVKADRLGVVTESNETNNEQTVTFQYCWPPELAFDTSCMVVGNSNNAEMVGRCISVGAQNAHCIYPSDLVQPGGEGTEAFMDIRYGISNAGTLAAHPGTCGSLDSELLVDGQHRNTYEHSNIPGKSTFWVGPVNASLGIPDEVEHQLSLGVAAEGLDTPATGLETANVSATFKFCGFFNKVEGGPGVTIGNKSVFAAWGQTVCLRDEDVHVRETESGSKEVVMTMDYSERNVGLKEAKNFSNSFFLNETLLFVDADRPNLGVNVTRSRSLGNLVIPEARINEYDQILRVHYDSIHNDLETNNTVVIKFCLEAALGLGKCACRADITAGDMIHVGHKTVAWADLGKEGAEPICLEPSDMNGDGSFSMAHWEREEAGNFSSAVPAGYRNRLLVDGQAYGVSSARPRLEVNETRGPVFWEEPLNLIPSPGTHNITLQIDYEYEVNEFPWNSGAANSYTFDYKFCGFEPDLTSGDGVHLGEKFVKWNETVCLAKSDVNTSPLGPGLVESGIDLLYYEQNAAPLASQGDWLVTVCWNGYLQFIKAGRPALEGRSQRQVEVPYIFGASMALKVTPNAAKNVLTLVMDGSSCENVTGNVAETDETNNAKSVFVYFEEEGGCVTPNPPPPPVPSPPPPPPWFPPDYPPSPPPTTATTATVAATTAAIASSTTIASAAAFAAAATIAATNAEGKRRRGTDKDPCICVKVLSVGLEFPDADIEDYDEETMIQSLAKALGVAPESIVILSVKAGSILVDFVVLPPEDETGFEEDSQAFFERMVSMGLLEVENFGEAVVTAFDLPPQESSDAVFLGMNLIEIAIAGGLSLIVSIFLAVYWRRSKSKVSFLQGKVVEADHHLVDNGMSPYSQDPEGGMYGMMGMPPQQQQSWPPPPQQSWPPQQQQSWPPQQQQSWGYPQGAPPQYPV</sequence>
<feature type="transmembrane region" description="Helical" evidence="2">
    <location>
        <begin position="2075"/>
        <end position="2103"/>
    </location>
</feature>
<evidence type="ECO:0000313" key="5">
    <source>
        <dbReference type="EMBL" id="WZN62380.1"/>
    </source>
</evidence>
<evidence type="ECO:0000256" key="3">
    <source>
        <dbReference type="SAM" id="SignalP"/>
    </source>
</evidence>
<name>A0AAX4P7N1_9CHLO</name>
<dbReference type="InterPro" id="IPR011635">
    <property type="entry name" value="CARDB"/>
</dbReference>
<organism evidence="5 6">
    <name type="scientific">Chloropicon roscoffensis</name>
    <dbReference type="NCBI Taxonomy" id="1461544"/>
    <lineage>
        <taxon>Eukaryota</taxon>
        <taxon>Viridiplantae</taxon>
        <taxon>Chlorophyta</taxon>
        <taxon>Chloropicophyceae</taxon>
        <taxon>Chloropicales</taxon>
        <taxon>Chloropicaceae</taxon>
        <taxon>Chloropicon</taxon>
    </lineage>
</organism>